<feature type="domain" description="Rhodanese" evidence="3">
    <location>
        <begin position="327"/>
        <end position="430"/>
    </location>
</feature>
<dbReference type="RefSeq" id="WP_284392006.1">
    <property type="nucleotide sequence ID" value="NZ_BSNG01000001.1"/>
</dbReference>
<feature type="domain" description="Rhodanese" evidence="3">
    <location>
        <begin position="59"/>
        <end position="166"/>
    </location>
</feature>
<reference evidence="4" key="2">
    <citation type="submission" date="2023-01" db="EMBL/GenBank/DDBJ databases">
        <title>Draft genome sequence of Devosia yakushimensis strain NBRC 103855.</title>
        <authorList>
            <person name="Sun Q."/>
            <person name="Mori K."/>
        </authorList>
    </citation>
    <scope>NUCLEOTIDE SEQUENCE</scope>
    <source>
        <strain evidence="4">NBRC 103855</strain>
    </source>
</reference>
<feature type="chain" id="PRO_5047165210" description="Rhodanese domain-containing protein" evidence="2">
    <location>
        <begin position="26"/>
        <end position="430"/>
    </location>
</feature>
<name>A0ABQ5UHQ2_9HYPH</name>
<comment type="caution">
    <text evidence="4">The sequence shown here is derived from an EMBL/GenBank/DDBJ whole genome shotgun (WGS) entry which is preliminary data.</text>
</comment>
<dbReference type="PANTHER" id="PTHR43855">
    <property type="entry name" value="THIOSULFATE SULFURTRANSFERASE"/>
    <property type="match status" value="1"/>
</dbReference>
<reference evidence="4" key="1">
    <citation type="journal article" date="2014" name="Int. J. Syst. Evol. Microbiol.">
        <title>Complete genome of a new Firmicutes species belonging to the dominant human colonic microbiota ('Ruminococcus bicirculans') reveals two chromosomes and a selective capacity to utilize plant glucans.</title>
        <authorList>
            <consortium name="NISC Comparative Sequencing Program"/>
            <person name="Wegmann U."/>
            <person name="Louis P."/>
            <person name="Goesmann A."/>
            <person name="Henrissat B."/>
            <person name="Duncan S.H."/>
            <person name="Flint H.J."/>
        </authorList>
    </citation>
    <scope>NUCLEOTIDE SEQUENCE</scope>
    <source>
        <strain evidence="4">NBRC 103855</strain>
    </source>
</reference>
<keyword evidence="5" id="KW-1185">Reference proteome</keyword>
<dbReference type="SMART" id="SM00450">
    <property type="entry name" value="RHOD"/>
    <property type="match status" value="3"/>
</dbReference>
<gene>
    <name evidence="4" type="ORF">GCM10007913_28790</name>
</gene>
<organism evidence="4 5">
    <name type="scientific">Devosia yakushimensis</name>
    <dbReference type="NCBI Taxonomy" id="470028"/>
    <lineage>
        <taxon>Bacteria</taxon>
        <taxon>Pseudomonadati</taxon>
        <taxon>Pseudomonadota</taxon>
        <taxon>Alphaproteobacteria</taxon>
        <taxon>Hyphomicrobiales</taxon>
        <taxon>Devosiaceae</taxon>
        <taxon>Devosia</taxon>
    </lineage>
</organism>
<evidence type="ECO:0000313" key="5">
    <source>
        <dbReference type="Proteomes" id="UP001161406"/>
    </source>
</evidence>
<accession>A0ABQ5UHQ2</accession>
<evidence type="ECO:0000256" key="1">
    <source>
        <dbReference type="ARBA" id="ARBA00022737"/>
    </source>
</evidence>
<evidence type="ECO:0000313" key="4">
    <source>
        <dbReference type="EMBL" id="GLQ10947.1"/>
    </source>
</evidence>
<proteinExistence type="predicted"/>
<dbReference type="CDD" id="cd01449">
    <property type="entry name" value="TST_Repeat_2"/>
    <property type="match status" value="1"/>
</dbReference>
<feature type="signal peptide" evidence="2">
    <location>
        <begin position="1"/>
        <end position="25"/>
    </location>
</feature>
<dbReference type="SUPFAM" id="SSF52821">
    <property type="entry name" value="Rhodanese/Cell cycle control phosphatase"/>
    <property type="match status" value="3"/>
</dbReference>
<keyword evidence="1" id="KW-0677">Repeat</keyword>
<evidence type="ECO:0000259" key="3">
    <source>
        <dbReference type="PROSITE" id="PS50206"/>
    </source>
</evidence>
<keyword evidence="2" id="KW-0732">Signal</keyword>
<dbReference type="InterPro" id="IPR036873">
    <property type="entry name" value="Rhodanese-like_dom_sf"/>
</dbReference>
<dbReference type="PANTHER" id="PTHR43855:SF1">
    <property type="entry name" value="THIOSULFATE SULFURTRANSFERASE"/>
    <property type="match status" value="1"/>
</dbReference>
<dbReference type="Proteomes" id="UP001161406">
    <property type="component" value="Unassembled WGS sequence"/>
</dbReference>
<dbReference type="Gene3D" id="3.40.250.10">
    <property type="entry name" value="Rhodanese-like domain"/>
    <property type="match status" value="3"/>
</dbReference>
<evidence type="ECO:0000256" key="2">
    <source>
        <dbReference type="SAM" id="SignalP"/>
    </source>
</evidence>
<feature type="domain" description="Rhodanese" evidence="3">
    <location>
        <begin position="193"/>
        <end position="296"/>
    </location>
</feature>
<dbReference type="EMBL" id="BSNG01000001">
    <property type="protein sequence ID" value="GLQ10947.1"/>
    <property type="molecule type" value="Genomic_DNA"/>
</dbReference>
<dbReference type="Pfam" id="PF00581">
    <property type="entry name" value="Rhodanese"/>
    <property type="match status" value="3"/>
</dbReference>
<sequence length="430" mass="45704">MTAHRSPVKPFLRSAFTALSLNALALGMAPAGMALMTVAAQAQTQASIITGQADFEALIAEGAKLIDVRSPTAYAEGHVAGAINLPWQALNVSESDGIRNEFAGDAEFERLLGEAGLSYDDTILIYDTTALPGRAYVAFVYAGFENVHVLDGGIGAWQGGLTKDVPQVAATTFALTRKNDIRVDKDYVAAKVGDAASVIIDGRNLDAYEDGHIPGAQALPASSLLTETAILQSQPVLQRLLDTAGVSPDREVVSYCGSGVAAANNYLALRNLGYENVVLYDASWDEWSRDPRAGQQVSLANYTFEGTPLTGNGPAFLDADAVKALAGDPNVVVVDVRSPSDYAAGHIPGSVNVFWDDTFDGDRVLKPVEELQALYAQAGVTPEKRIVLFTRGGLQLSHSFTVLNLLGFSDIDFFTGKFEGWQNGAFRPAV</sequence>
<dbReference type="InterPro" id="IPR001763">
    <property type="entry name" value="Rhodanese-like_dom"/>
</dbReference>
<dbReference type="PROSITE" id="PS50206">
    <property type="entry name" value="RHODANESE_3"/>
    <property type="match status" value="3"/>
</dbReference>
<dbReference type="InterPro" id="IPR051126">
    <property type="entry name" value="Thiosulfate_sulfurtransferase"/>
</dbReference>
<protein>
    <recommendedName>
        <fullName evidence="3">Rhodanese domain-containing protein</fullName>
    </recommendedName>
</protein>